<feature type="signal peptide" evidence="7">
    <location>
        <begin position="1"/>
        <end position="19"/>
    </location>
</feature>
<evidence type="ECO:0000256" key="1">
    <source>
        <dbReference type="ARBA" id="ARBA00001961"/>
    </source>
</evidence>
<dbReference type="GO" id="GO:0005506">
    <property type="term" value="F:iron ion binding"/>
    <property type="evidence" value="ECO:0007669"/>
    <property type="project" value="InterPro"/>
</dbReference>
<evidence type="ECO:0000259" key="8">
    <source>
        <dbReference type="PROSITE" id="PS51471"/>
    </source>
</evidence>
<proteinExistence type="predicted"/>
<protein>
    <recommendedName>
        <fullName evidence="8">Fe2OG dioxygenase domain-containing protein</fullName>
    </recommendedName>
</protein>
<organism evidence="9 10">
    <name type="scientific">Prymnesium parvum</name>
    <name type="common">Toxic golden alga</name>
    <dbReference type="NCBI Taxonomy" id="97485"/>
    <lineage>
        <taxon>Eukaryota</taxon>
        <taxon>Haptista</taxon>
        <taxon>Haptophyta</taxon>
        <taxon>Prymnesiophyceae</taxon>
        <taxon>Prymnesiales</taxon>
        <taxon>Prymnesiaceae</taxon>
        <taxon>Prymnesium</taxon>
    </lineage>
</organism>
<dbReference type="SMART" id="SM00702">
    <property type="entry name" value="P4Hc"/>
    <property type="match status" value="1"/>
</dbReference>
<dbReference type="AlphaFoldDB" id="A0AB34JIL9"/>
<dbReference type="GO" id="GO:0051213">
    <property type="term" value="F:dioxygenase activity"/>
    <property type="evidence" value="ECO:0007669"/>
    <property type="project" value="UniProtKB-KW"/>
</dbReference>
<name>A0AB34JIL9_PRYPA</name>
<evidence type="ECO:0000256" key="4">
    <source>
        <dbReference type="ARBA" id="ARBA00022964"/>
    </source>
</evidence>
<feature type="domain" description="Fe2OG dioxygenase" evidence="8">
    <location>
        <begin position="154"/>
        <end position="248"/>
    </location>
</feature>
<feature type="chain" id="PRO_5044303727" description="Fe2OG dioxygenase domain-containing protein" evidence="7">
    <location>
        <begin position="20"/>
        <end position="325"/>
    </location>
</feature>
<comment type="caution">
    <text evidence="9">The sequence shown here is derived from an EMBL/GenBank/DDBJ whole genome shotgun (WGS) entry which is preliminary data.</text>
</comment>
<dbReference type="PROSITE" id="PS51471">
    <property type="entry name" value="FE2OG_OXY"/>
    <property type="match status" value="1"/>
</dbReference>
<keyword evidence="3" id="KW-0847">Vitamin C</keyword>
<dbReference type="PANTHER" id="PTHR24014:SF4">
    <property type="entry name" value="2-OXOGLUTARATE AND IRON-DEPENDENT OXYGENASE DOMAIN-CONTAINING PROTEIN 2"/>
    <property type="match status" value="1"/>
</dbReference>
<dbReference type="Proteomes" id="UP001515480">
    <property type="component" value="Unassembled WGS sequence"/>
</dbReference>
<gene>
    <name evidence="9" type="ORF">AB1Y20_021420</name>
</gene>
<comment type="cofactor">
    <cofactor evidence="1">
        <name>L-ascorbate</name>
        <dbReference type="ChEBI" id="CHEBI:38290"/>
    </cofactor>
</comment>
<keyword evidence="10" id="KW-1185">Reference proteome</keyword>
<dbReference type="GO" id="GO:0031418">
    <property type="term" value="F:L-ascorbic acid binding"/>
    <property type="evidence" value="ECO:0007669"/>
    <property type="project" value="UniProtKB-KW"/>
</dbReference>
<keyword evidence="5" id="KW-0560">Oxidoreductase</keyword>
<sequence>MAMAALLLSLPFAQQRVSPQRIIKAYESKRRHPQLFDSRAGWTKWMSPSLVDALDVYRSSGGHNTTAILALLREEVEGVYSFDLFNEDFCDLFLEELDNYYASGLPIYRPNSMNNYGIIVNQIGMEPVITTLQKAVLHPIASILYPVQAGSGFTGHHSFMVKYRADEDMGLDMHTDDSDVTFNICLGRNFTGASLTICGDSRTPRHRQFFASYEHVRGRALVHLGSRRHGADDIRSGQRNNLIVWNSNEAYRESAAYVNKQPYLKEAGAPDPRCLSYTHDRDFGEFLDYPPGKSEYAGKGWCPPAFACYDEMAPVFRGRRAHDEL</sequence>
<reference evidence="9 10" key="1">
    <citation type="journal article" date="2024" name="Science">
        <title>Giant polyketide synthase enzymes in the biosynthesis of giant marine polyether toxins.</title>
        <authorList>
            <person name="Fallon T.R."/>
            <person name="Shende V.V."/>
            <person name="Wierzbicki I.H."/>
            <person name="Pendleton A.L."/>
            <person name="Watervoot N.F."/>
            <person name="Auber R.P."/>
            <person name="Gonzalez D.J."/>
            <person name="Wisecaver J.H."/>
            <person name="Moore B.S."/>
        </authorList>
    </citation>
    <scope>NUCLEOTIDE SEQUENCE [LARGE SCALE GENOMIC DNA]</scope>
    <source>
        <strain evidence="9 10">12B1</strain>
    </source>
</reference>
<evidence type="ECO:0000256" key="3">
    <source>
        <dbReference type="ARBA" id="ARBA00022896"/>
    </source>
</evidence>
<dbReference type="Pfam" id="PF25238">
    <property type="entry name" value="OGFOD2-like"/>
    <property type="match status" value="1"/>
</dbReference>
<keyword evidence="6" id="KW-0408">Iron</keyword>
<evidence type="ECO:0000256" key="7">
    <source>
        <dbReference type="SAM" id="SignalP"/>
    </source>
</evidence>
<accession>A0AB34JIL9</accession>
<dbReference type="EMBL" id="JBGBPQ010000007">
    <property type="protein sequence ID" value="KAL1521766.1"/>
    <property type="molecule type" value="Genomic_DNA"/>
</dbReference>
<evidence type="ECO:0000256" key="2">
    <source>
        <dbReference type="ARBA" id="ARBA00022723"/>
    </source>
</evidence>
<dbReference type="InterPro" id="IPR005123">
    <property type="entry name" value="Oxoglu/Fe-dep_dioxygenase_dom"/>
</dbReference>
<dbReference type="InterPro" id="IPR006620">
    <property type="entry name" value="Pro_4_hyd_alph"/>
</dbReference>
<evidence type="ECO:0000313" key="9">
    <source>
        <dbReference type="EMBL" id="KAL1521766.1"/>
    </source>
</evidence>
<dbReference type="PANTHER" id="PTHR24014">
    <property type="entry name" value="2-OXOGLUTARATE AND IRON-DEPENDENT OXYGENASE DOMAIN-CONTAINING PROTEIN 2"/>
    <property type="match status" value="1"/>
</dbReference>
<dbReference type="GO" id="GO:0016705">
    <property type="term" value="F:oxidoreductase activity, acting on paired donors, with incorporation or reduction of molecular oxygen"/>
    <property type="evidence" value="ECO:0007669"/>
    <property type="project" value="InterPro"/>
</dbReference>
<keyword evidence="7" id="KW-0732">Signal</keyword>
<evidence type="ECO:0000256" key="6">
    <source>
        <dbReference type="ARBA" id="ARBA00023004"/>
    </source>
</evidence>
<keyword evidence="4" id="KW-0223">Dioxygenase</keyword>
<keyword evidence="2" id="KW-0479">Metal-binding</keyword>
<evidence type="ECO:0000313" key="10">
    <source>
        <dbReference type="Proteomes" id="UP001515480"/>
    </source>
</evidence>
<evidence type="ECO:0000256" key="5">
    <source>
        <dbReference type="ARBA" id="ARBA00023002"/>
    </source>
</evidence>